<evidence type="ECO:0008006" key="6">
    <source>
        <dbReference type="Google" id="ProtNLM"/>
    </source>
</evidence>
<feature type="domain" description="Glycosyl transferase family 1" evidence="2">
    <location>
        <begin position="160"/>
        <end position="318"/>
    </location>
</feature>
<dbReference type="Pfam" id="PF00534">
    <property type="entry name" value="Glycos_transf_1"/>
    <property type="match status" value="1"/>
</dbReference>
<dbReference type="Pfam" id="PF13439">
    <property type="entry name" value="Glyco_transf_4"/>
    <property type="match status" value="1"/>
</dbReference>
<dbReference type="PANTHER" id="PTHR46401">
    <property type="entry name" value="GLYCOSYLTRANSFERASE WBBK-RELATED"/>
    <property type="match status" value="1"/>
</dbReference>
<evidence type="ECO:0000259" key="3">
    <source>
        <dbReference type="Pfam" id="PF13439"/>
    </source>
</evidence>
<dbReference type="EMBL" id="MHTS01000003">
    <property type="protein sequence ID" value="OHA65020.1"/>
    <property type="molecule type" value="Genomic_DNA"/>
</dbReference>
<feature type="domain" description="Glycosyltransferase subfamily 4-like N-terminal" evidence="3">
    <location>
        <begin position="79"/>
        <end position="150"/>
    </location>
</feature>
<protein>
    <recommendedName>
        <fullName evidence="6">Glycosyl transferase family 1 domain-containing protein</fullName>
    </recommendedName>
</protein>
<keyword evidence="1" id="KW-0808">Transferase</keyword>
<proteinExistence type="predicted"/>
<sequence length="341" mass="37342">MNIGLLLDPYGEKSPGGLGRAVFEMARGIRAADRKNSYVVYTKNAMGVTSLFLQGARKMDRNLDLYIFFNPIVPLFLFPKRAIVVVHDFAYLELPGRSLLQKINGAVLYCAHALSLRKATKIIAVSNTAKESTIRHFGTNPDKIKVIYNGFIALDGTPEPIPAPDNFFLFAGVLKERKNVAGIIKAFGLFARNNTTHELLIAGKQSGTYADSLVVLARELGMEKRVRFLGYVTDGQLKYLYNKAQALVFVSFIEGFGMPVLEAMHAGLPVIASNNGALAEVAGDAALLVNPSAPRDIAAAMSRIASDALLRADLKENGMLRARQFSWDENARQFIEIMSAL</sequence>
<dbReference type="Gene3D" id="3.40.50.2000">
    <property type="entry name" value="Glycogen Phosphorylase B"/>
    <property type="match status" value="2"/>
</dbReference>
<evidence type="ECO:0000259" key="2">
    <source>
        <dbReference type="Pfam" id="PF00534"/>
    </source>
</evidence>
<dbReference type="Proteomes" id="UP000178170">
    <property type="component" value="Unassembled WGS sequence"/>
</dbReference>
<evidence type="ECO:0000256" key="1">
    <source>
        <dbReference type="ARBA" id="ARBA00022679"/>
    </source>
</evidence>
<dbReference type="SUPFAM" id="SSF53756">
    <property type="entry name" value="UDP-Glycosyltransferase/glycogen phosphorylase"/>
    <property type="match status" value="1"/>
</dbReference>
<dbReference type="PANTHER" id="PTHR46401:SF2">
    <property type="entry name" value="GLYCOSYLTRANSFERASE WBBK-RELATED"/>
    <property type="match status" value="1"/>
</dbReference>
<dbReference type="AlphaFoldDB" id="A0A1G2QWR9"/>
<dbReference type="FunFam" id="3.40.50.2000:FF:000119">
    <property type="entry name" value="Glycosyl transferase group 1"/>
    <property type="match status" value="1"/>
</dbReference>
<reference evidence="4 5" key="1">
    <citation type="journal article" date="2016" name="Nat. Commun.">
        <title>Thousands of microbial genomes shed light on interconnected biogeochemical processes in an aquifer system.</title>
        <authorList>
            <person name="Anantharaman K."/>
            <person name="Brown C.T."/>
            <person name="Hug L.A."/>
            <person name="Sharon I."/>
            <person name="Castelle C.J."/>
            <person name="Probst A.J."/>
            <person name="Thomas B.C."/>
            <person name="Singh A."/>
            <person name="Wilkins M.J."/>
            <person name="Karaoz U."/>
            <person name="Brodie E.L."/>
            <person name="Williams K.H."/>
            <person name="Hubbard S.S."/>
            <person name="Banfield J.F."/>
        </authorList>
    </citation>
    <scope>NUCLEOTIDE SEQUENCE [LARGE SCALE GENOMIC DNA]</scope>
</reference>
<name>A0A1G2QWR9_9BACT</name>
<comment type="caution">
    <text evidence="4">The sequence shown here is derived from an EMBL/GenBank/DDBJ whole genome shotgun (WGS) entry which is preliminary data.</text>
</comment>
<dbReference type="InterPro" id="IPR001296">
    <property type="entry name" value="Glyco_trans_1"/>
</dbReference>
<evidence type="ECO:0000313" key="5">
    <source>
        <dbReference type="Proteomes" id="UP000178170"/>
    </source>
</evidence>
<organism evidence="4 5">
    <name type="scientific">Candidatus Wildermuthbacteria bacterium RIFCSPHIGHO2_01_FULL_48_27b</name>
    <dbReference type="NCBI Taxonomy" id="1802447"/>
    <lineage>
        <taxon>Bacteria</taxon>
        <taxon>Candidatus Wildermuthiibacteriota</taxon>
    </lineage>
</organism>
<gene>
    <name evidence="4" type="ORF">A2843_01305</name>
</gene>
<dbReference type="CDD" id="cd03809">
    <property type="entry name" value="GT4_MtfB-like"/>
    <property type="match status" value="1"/>
</dbReference>
<dbReference type="InterPro" id="IPR028098">
    <property type="entry name" value="Glyco_trans_4-like_N"/>
</dbReference>
<accession>A0A1G2QWR9</accession>
<dbReference type="GO" id="GO:0016757">
    <property type="term" value="F:glycosyltransferase activity"/>
    <property type="evidence" value="ECO:0007669"/>
    <property type="project" value="InterPro"/>
</dbReference>
<evidence type="ECO:0000313" key="4">
    <source>
        <dbReference type="EMBL" id="OHA65020.1"/>
    </source>
</evidence>